<feature type="domain" description="THAP-type" evidence="7">
    <location>
        <begin position="1"/>
        <end position="97"/>
    </location>
</feature>
<organism evidence="8 9">
    <name type="scientific">Ramazzottius varieornatus</name>
    <name type="common">Water bear</name>
    <name type="synonym">Tardigrade</name>
    <dbReference type="NCBI Taxonomy" id="947166"/>
    <lineage>
        <taxon>Eukaryota</taxon>
        <taxon>Metazoa</taxon>
        <taxon>Ecdysozoa</taxon>
        <taxon>Tardigrada</taxon>
        <taxon>Eutardigrada</taxon>
        <taxon>Parachela</taxon>
        <taxon>Hypsibioidea</taxon>
        <taxon>Ramazzottiidae</taxon>
        <taxon>Ramazzottius</taxon>
    </lineage>
</organism>
<evidence type="ECO:0000313" key="9">
    <source>
        <dbReference type="Proteomes" id="UP000186922"/>
    </source>
</evidence>
<dbReference type="OrthoDB" id="6764673at2759"/>
<keyword evidence="3" id="KW-0862">Zinc</keyword>
<keyword evidence="2 5" id="KW-0863">Zinc-finger</keyword>
<dbReference type="AlphaFoldDB" id="A0A1D1VN37"/>
<evidence type="ECO:0000313" key="8">
    <source>
        <dbReference type="EMBL" id="GAU99918.1"/>
    </source>
</evidence>
<evidence type="ECO:0000259" key="7">
    <source>
        <dbReference type="PROSITE" id="PS50950"/>
    </source>
</evidence>
<dbReference type="EMBL" id="BDGG01000005">
    <property type="protein sequence ID" value="GAU99918.1"/>
    <property type="molecule type" value="Genomic_DNA"/>
</dbReference>
<protein>
    <recommendedName>
        <fullName evidence="7">THAP-type domain-containing protein</fullName>
    </recommendedName>
</protein>
<dbReference type="PROSITE" id="PS50950">
    <property type="entry name" value="ZF_THAP"/>
    <property type="match status" value="1"/>
</dbReference>
<dbReference type="Proteomes" id="UP000186922">
    <property type="component" value="Unassembled WGS sequence"/>
</dbReference>
<evidence type="ECO:0000256" key="2">
    <source>
        <dbReference type="ARBA" id="ARBA00022771"/>
    </source>
</evidence>
<dbReference type="SUPFAM" id="SSF57716">
    <property type="entry name" value="Glucocorticoid receptor-like (DNA-binding domain)"/>
    <property type="match status" value="1"/>
</dbReference>
<reference evidence="8 9" key="1">
    <citation type="journal article" date="2016" name="Nat. Commun.">
        <title>Extremotolerant tardigrade genome and improved radiotolerance of human cultured cells by tardigrade-unique protein.</title>
        <authorList>
            <person name="Hashimoto T."/>
            <person name="Horikawa D.D."/>
            <person name="Saito Y."/>
            <person name="Kuwahara H."/>
            <person name="Kozuka-Hata H."/>
            <person name="Shin-I T."/>
            <person name="Minakuchi Y."/>
            <person name="Ohishi K."/>
            <person name="Motoyama A."/>
            <person name="Aizu T."/>
            <person name="Enomoto A."/>
            <person name="Kondo K."/>
            <person name="Tanaka S."/>
            <person name="Hara Y."/>
            <person name="Koshikawa S."/>
            <person name="Sagara H."/>
            <person name="Miura T."/>
            <person name="Yokobori S."/>
            <person name="Miyagawa K."/>
            <person name="Suzuki Y."/>
            <person name="Kubo T."/>
            <person name="Oyama M."/>
            <person name="Kohara Y."/>
            <person name="Fujiyama A."/>
            <person name="Arakawa K."/>
            <person name="Katayama T."/>
            <person name="Toyoda A."/>
            <person name="Kunieda T."/>
        </authorList>
    </citation>
    <scope>NUCLEOTIDE SEQUENCE [LARGE SCALE GENOMIC DNA]</scope>
    <source>
        <strain evidence="8 9">YOKOZUNA-1</strain>
    </source>
</reference>
<name>A0A1D1VN37_RAMVA</name>
<accession>A0A1D1VN37</accession>
<keyword evidence="9" id="KW-1185">Reference proteome</keyword>
<evidence type="ECO:0000256" key="1">
    <source>
        <dbReference type="ARBA" id="ARBA00022723"/>
    </source>
</evidence>
<comment type="caution">
    <text evidence="8">The sequence shown here is derived from an EMBL/GenBank/DDBJ whole genome shotgun (WGS) entry which is preliminary data.</text>
</comment>
<keyword evidence="1" id="KW-0479">Metal-binding</keyword>
<dbReference type="SMART" id="SM00980">
    <property type="entry name" value="THAP"/>
    <property type="match status" value="1"/>
</dbReference>
<dbReference type="InterPro" id="IPR006612">
    <property type="entry name" value="THAP_Znf"/>
</dbReference>
<evidence type="ECO:0000256" key="6">
    <source>
        <dbReference type="SAM" id="MobiDB-lite"/>
    </source>
</evidence>
<feature type="region of interest" description="Disordered" evidence="6">
    <location>
        <begin position="119"/>
        <end position="188"/>
    </location>
</feature>
<proteinExistence type="predicted"/>
<dbReference type="GO" id="GO:0003677">
    <property type="term" value="F:DNA binding"/>
    <property type="evidence" value="ECO:0007669"/>
    <property type="project" value="UniProtKB-UniRule"/>
</dbReference>
<gene>
    <name evidence="8" type="primary">RvY_10853-1</name>
    <name evidence="8" type="synonym">RvY_10853.1</name>
    <name evidence="8" type="ORF">RvY_10853</name>
</gene>
<evidence type="ECO:0000256" key="4">
    <source>
        <dbReference type="ARBA" id="ARBA00023125"/>
    </source>
</evidence>
<dbReference type="Pfam" id="PF05485">
    <property type="entry name" value="THAP"/>
    <property type="match status" value="1"/>
</dbReference>
<evidence type="ECO:0000256" key="3">
    <source>
        <dbReference type="ARBA" id="ARBA00022833"/>
    </source>
</evidence>
<feature type="compositionally biased region" description="Low complexity" evidence="6">
    <location>
        <begin position="156"/>
        <end position="166"/>
    </location>
</feature>
<sequence length="188" mass="21190">MPRSGCRAAGCLTSYRSYSGPKPAVFVCPVGSRDEWIKVLPKRWEEPREFPKEIRVCERHFEPDLIIRMEASHDGKGNIFANPCKPKLKPGAIPTLFPEEPLSVHSKERLKERRAQKAAKLEHSAYLKKQPTKRPEVHIVPPDAATDAPVDNNSTPQQKVPVQSPKPEMPAPKASQDKHGLAVRLYQY</sequence>
<evidence type="ECO:0000256" key="5">
    <source>
        <dbReference type="PROSITE-ProRule" id="PRU00309"/>
    </source>
</evidence>
<keyword evidence="4 5" id="KW-0238">DNA-binding</keyword>
<dbReference type="GO" id="GO:0008270">
    <property type="term" value="F:zinc ion binding"/>
    <property type="evidence" value="ECO:0007669"/>
    <property type="project" value="UniProtKB-KW"/>
</dbReference>